<dbReference type="InterPro" id="IPR036397">
    <property type="entry name" value="RNaseH_sf"/>
</dbReference>
<dbReference type="Proteomes" id="UP000789901">
    <property type="component" value="Unassembled WGS sequence"/>
</dbReference>
<feature type="non-terminal residue" evidence="2">
    <location>
        <position position="1"/>
    </location>
</feature>
<feature type="domain" description="Tc1-like transposase DDE" evidence="1">
    <location>
        <begin position="27"/>
        <end position="144"/>
    </location>
</feature>
<evidence type="ECO:0000259" key="1">
    <source>
        <dbReference type="Pfam" id="PF13358"/>
    </source>
</evidence>
<comment type="caution">
    <text evidence="2">The sequence shown here is derived from an EMBL/GenBank/DDBJ whole genome shotgun (WGS) entry which is preliminary data.</text>
</comment>
<evidence type="ECO:0000313" key="2">
    <source>
        <dbReference type="EMBL" id="CAG8816315.1"/>
    </source>
</evidence>
<dbReference type="InterPro" id="IPR038717">
    <property type="entry name" value="Tc1-like_DDE_dom"/>
</dbReference>
<dbReference type="PANTHER" id="PTHR46564:SF1">
    <property type="entry name" value="TRANSPOSASE"/>
    <property type="match status" value="1"/>
</dbReference>
<dbReference type="PANTHER" id="PTHR46564">
    <property type="entry name" value="TRANSPOSASE"/>
    <property type="match status" value="1"/>
</dbReference>
<organism evidence="2 3">
    <name type="scientific">Gigaspora margarita</name>
    <dbReference type="NCBI Taxonomy" id="4874"/>
    <lineage>
        <taxon>Eukaryota</taxon>
        <taxon>Fungi</taxon>
        <taxon>Fungi incertae sedis</taxon>
        <taxon>Mucoromycota</taxon>
        <taxon>Glomeromycotina</taxon>
        <taxon>Glomeromycetes</taxon>
        <taxon>Diversisporales</taxon>
        <taxon>Gigasporaceae</taxon>
        <taxon>Gigaspora</taxon>
    </lineage>
</organism>
<name>A0ABN7W6K7_GIGMA</name>
<accession>A0ABN7W6K7</accession>
<dbReference type="Pfam" id="PF13358">
    <property type="entry name" value="DDE_3"/>
    <property type="match status" value="1"/>
</dbReference>
<reference evidence="2 3" key="1">
    <citation type="submission" date="2021-06" db="EMBL/GenBank/DDBJ databases">
        <authorList>
            <person name="Kallberg Y."/>
            <person name="Tangrot J."/>
            <person name="Rosling A."/>
        </authorList>
    </citation>
    <scope>NUCLEOTIDE SEQUENCE [LARGE SCALE GENOMIC DNA]</scope>
    <source>
        <strain evidence="2 3">120-4 pot B 10/14</strain>
    </source>
</reference>
<sequence length="176" mass="20833">ISKLAKERNEVDRNNFILRMSQYIPSQLVFLDETAYDRRTLSRCYGWNFSGLRARKYTFFVRGRRFTIEGALCINGFLAYCIQEGSMNSIDYENFIEHVLLPKMNPFPEQYSVLVLDNASIHKSQYLRDICEEKAAYSPDFNPLLKNYLRQNRTWAELMEDPFDVLDLVCMTIDYM</sequence>
<dbReference type="EMBL" id="CAJVQB010030996">
    <property type="protein sequence ID" value="CAG8816315.1"/>
    <property type="molecule type" value="Genomic_DNA"/>
</dbReference>
<dbReference type="Gene3D" id="3.30.420.10">
    <property type="entry name" value="Ribonuclease H-like superfamily/Ribonuclease H"/>
    <property type="match status" value="1"/>
</dbReference>
<proteinExistence type="predicted"/>
<protein>
    <submittedName>
        <fullName evidence="2">31008_t:CDS:1</fullName>
    </submittedName>
</protein>
<evidence type="ECO:0000313" key="3">
    <source>
        <dbReference type="Proteomes" id="UP000789901"/>
    </source>
</evidence>
<gene>
    <name evidence="2" type="ORF">GMARGA_LOCUS26510</name>
</gene>
<keyword evidence="3" id="KW-1185">Reference proteome</keyword>